<dbReference type="GO" id="GO:0045271">
    <property type="term" value="C:respiratory chain complex I"/>
    <property type="evidence" value="ECO:0007669"/>
    <property type="project" value="InterPro"/>
</dbReference>
<evidence type="ECO:0000313" key="3">
    <source>
        <dbReference type="EMBL" id="KAF6036217.1"/>
    </source>
</evidence>
<evidence type="ECO:0008006" key="5">
    <source>
        <dbReference type="Google" id="ProtNLM"/>
    </source>
</evidence>
<keyword evidence="4" id="KW-1185">Reference proteome</keyword>
<dbReference type="PANTHER" id="PTHR32470:SF2">
    <property type="entry name" value="NADH DEHYDROGENASE [UBIQUINONE] 1 ALPHA SUBCOMPLEX ASSEMBLY FACTOR 2"/>
    <property type="match status" value="1"/>
</dbReference>
<dbReference type="AlphaFoldDB" id="A0A7J7KD77"/>
<protein>
    <recommendedName>
        <fullName evidence="5">NADH dehydrogenase [ubiquinone] 1 alpha subcomplex subunit 12</fullName>
    </recommendedName>
</protein>
<organism evidence="3 4">
    <name type="scientific">Bugula neritina</name>
    <name type="common">Brown bryozoan</name>
    <name type="synonym">Sertularia neritina</name>
    <dbReference type="NCBI Taxonomy" id="10212"/>
    <lineage>
        <taxon>Eukaryota</taxon>
        <taxon>Metazoa</taxon>
        <taxon>Spiralia</taxon>
        <taxon>Lophotrochozoa</taxon>
        <taxon>Bryozoa</taxon>
        <taxon>Gymnolaemata</taxon>
        <taxon>Cheilostomatida</taxon>
        <taxon>Flustrina</taxon>
        <taxon>Buguloidea</taxon>
        <taxon>Bugulidae</taxon>
        <taxon>Bugula</taxon>
    </lineage>
</organism>
<dbReference type="Proteomes" id="UP000593567">
    <property type="component" value="Unassembled WGS sequence"/>
</dbReference>
<reference evidence="3" key="1">
    <citation type="submission" date="2020-06" db="EMBL/GenBank/DDBJ databases">
        <title>Draft genome of Bugula neritina, a colonial animal packing powerful symbionts and potential medicines.</title>
        <authorList>
            <person name="Rayko M."/>
        </authorList>
    </citation>
    <scope>NUCLEOTIDE SEQUENCE [LARGE SCALE GENOMIC DNA]</scope>
    <source>
        <strain evidence="3">Kwan_BN1</strain>
    </source>
</reference>
<proteinExistence type="inferred from homology"/>
<accession>A0A7J7KD77</accession>
<dbReference type="OrthoDB" id="10255576at2759"/>
<evidence type="ECO:0000313" key="4">
    <source>
        <dbReference type="Proteomes" id="UP000593567"/>
    </source>
</evidence>
<dbReference type="Pfam" id="PF05071">
    <property type="entry name" value="NDUFA12"/>
    <property type="match status" value="1"/>
</dbReference>
<evidence type="ECO:0000256" key="2">
    <source>
        <dbReference type="SAM" id="MobiDB-lite"/>
    </source>
</evidence>
<feature type="region of interest" description="Disordered" evidence="2">
    <location>
        <begin position="135"/>
        <end position="173"/>
    </location>
</feature>
<dbReference type="GO" id="GO:0005739">
    <property type="term" value="C:mitochondrion"/>
    <property type="evidence" value="ECO:0007669"/>
    <property type="project" value="TreeGrafter"/>
</dbReference>
<comment type="caution">
    <text evidence="3">The sequence shown here is derived from an EMBL/GenBank/DDBJ whole genome shotgun (WGS) entry which is preliminary data.</text>
</comment>
<comment type="similarity">
    <text evidence="1">Belongs to the complex I NDUFA12 subunit family.</text>
</comment>
<dbReference type="InterPro" id="IPR007763">
    <property type="entry name" value="NDUFA12"/>
</dbReference>
<dbReference type="PANTHER" id="PTHR32470">
    <property type="entry name" value="ADH DEHYDROGENASE [UBIQUINONE] 1 ALPHA SUBCOMPLEX ASSEMBLY FACTOR 2"/>
    <property type="match status" value="1"/>
</dbReference>
<name>A0A7J7KD77_BUGNE</name>
<dbReference type="EMBL" id="VXIV02000761">
    <property type="protein sequence ID" value="KAF6036217.1"/>
    <property type="molecule type" value="Genomic_DNA"/>
</dbReference>
<gene>
    <name evidence="3" type="ORF">EB796_005474</name>
</gene>
<evidence type="ECO:0000256" key="1">
    <source>
        <dbReference type="ARBA" id="ARBA00007355"/>
    </source>
</evidence>
<dbReference type="GO" id="GO:0032981">
    <property type="term" value="P:mitochondrial respiratory chain complex I assembly"/>
    <property type="evidence" value="ECO:0007669"/>
    <property type="project" value="TreeGrafter"/>
</dbReference>
<dbReference type="InterPro" id="IPR052618">
    <property type="entry name" value="ComplexI_NDUFA12"/>
</dbReference>
<sequence>MHKNYKFIYLSKYLFESATLPSVLSKIMARKSAASISEMIRNIRHTLAVTRHVNRTPKVHVGTDINGNRYFKQAGSDVIGVKERRWIDSANADSSFVPRVPVEWDSWLRGRRIDPPTEQEAAAVAQRLEIGRRMAEREAERTSEAGFTDPTKKVPFPRYGDMKVNSFGRHESE</sequence>